<dbReference type="EMBL" id="VCGU01000005">
    <property type="protein sequence ID" value="TRY75392.1"/>
    <property type="molecule type" value="Genomic_DNA"/>
</dbReference>
<protein>
    <recommendedName>
        <fullName evidence="1">CUB domain-containing protein</fullName>
    </recommendedName>
</protein>
<dbReference type="PANTHER" id="PTHR33236">
    <property type="entry name" value="INTRAFLAGELLAR TRANSPORT PROTEIN 122 FAMILY PROTEIN-RELATED"/>
    <property type="match status" value="1"/>
</dbReference>
<dbReference type="AlphaFoldDB" id="A0A553PCH7"/>
<evidence type="ECO:0000313" key="2">
    <source>
        <dbReference type="EMBL" id="TRY75392.1"/>
    </source>
</evidence>
<proteinExistence type="predicted"/>
<name>A0A553PCH7_TIGCA</name>
<organism evidence="2 3">
    <name type="scientific">Tigriopus californicus</name>
    <name type="common">Marine copepod</name>
    <dbReference type="NCBI Taxonomy" id="6832"/>
    <lineage>
        <taxon>Eukaryota</taxon>
        <taxon>Metazoa</taxon>
        <taxon>Ecdysozoa</taxon>
        <taxon>Arthropoda</taxon>
        <taxon>Crustacea</taxon>
        <taxon>Multicrustacea</taxon>
        <taxon>Hexanauplia</taxon>
        <taxon>Copepoda</taxon>
        <taxon>Harpacticoida</taxon>
        <taxon>Harpacticidae</taxon>
        <taxon>Tigriopus</taxon>
    </lineage>
</organism>
<feature type="domain" description="CUB" evidence="1">
    <location>
        <begin position="2"/>
        <end position="163"/>
    </location>
</feature>
<dbReference type="Pfam" id="PF26080">
    <property type="entry name" value="CUB_animal"/>
    <property type="match status" value="1"/>
</dbReference>
<dbReference type="PANTHER" id="PTHR33236:SF5">
    <property type="entry name" value="CUB DOMAIN-CONTAINING PROTEIN"/>
    <property type="match status" value="1"/>
</dbReference>
<dbReference type="Proteomes" id="UP000318571">
    <property type="component" value="Chromosome 2"/>
</dbReference>
<evidence type="ECO:0000313" key="3">
    <source>
        <dbReference type="Proteomes" id="UP000318571"/>
    </source>
</evidence>
<keyword evidence="3" id="KW-1185">Reference proteome</keyword>
<reference evidence="2 3" key="1">
    <citation type="journal article" date="2018" name="Nat. Ecol. Evol.">
        <title>Genomic signatures of mitonuclear coevolution across populations of Tigriopus californicus.</title>
        <authorList>
            <person name="Barreto F.S."/>
            <person name="Watson E.T."/>
            <person name="Lima T.G."/>
            <person name="Willett C.S."/>
            <person name="Edmands S."/>
            <person name="Li W."/>
            <person name="Burton R.S."/>
        </authorList>
    </citation>
    <scope>NUCLEOTIDE SEQUENCE [LARGE SCALE GENOMIC DNA]</scope>
    <source>
        <strain evidence="2 3">San Diego</strain>
    </source>
</reference>
<accession>A0A553PCH7</accession>
<comment type="caution">
    <text evidence="2">The sequence shown here is derived from an EMBL/GenBank/DDBJ whole genome shotgun (WGS) entry which is preliminary data.</text>
</comment>
<gene>
    <name evidence="2" type="ORF">TCAL_15624</name>
</gene>
<evidence type="ECO:0000259" key="1">
    <source>
        <dbReference type="Pfam" id="PF26080"/>
    </source>
</evidence>
<dbReference type="InterPro" id="IPR058698">
    <property type="entry name" value="CUB_metazoa"/>
</dbReference>
<sequence length="166" mass="17500">MTHLSSQCYTMCFRQELGKCAICFTVVSKGSAAIDQGSFGLSVLSAPGADVTALQDSGCTSDYLEIPGSEQDGAPPNAFAVGVTDALGHDRVCGRFFGYSSVAGLVGAANNDESICTQQRPFRMIFKTDADESTIGGTMNDVHTNELAKFPGGIIGFHLHYALQDC</sequence>